<dbReference type="InterPro" id="IPR011990">
    <property type="entry name" value="TPR-like_helical_dom_sf"/>
</dbReference>
<dbReference type="HOGENOM" id="CLU_016956_0_0_10"/>
<dbReference type="Gene3D" id="1.25.40.10">
    <property type="entry name" value="Tetratricopeptide repeat domain"/>
    <property type="match status" value="1"/>
</dbReference>
<dbReference type="eggNOG" id="COG3118">
    <property type="taxonomic scope" value="Bacteria"/>
</dbReference>
<dbReference type="AlphaFoldDB" id="D0MJH7"/>
<gene>
    <name evidence="3" type="ordered locus">Rmar_1751</name>
</gene>
<keyword evidence="1" id="KW-0732">Signal</keyword>
<dbReference type="InterPro" id="IPR013517">
    <property type="entry name" value="FG-GAP"/>
</dbReference>
<dbReference type="Pfam" id="PF07593">
    <property type="entry name" value="UnbV_ASPIC"/>
    <property type="match status" value="1"/>
</dbReference>
<reference evidence="3 4" key="1">
    <citation type="journal article" date="2009" name="Stand. Genomic Sci.">
        <title>Complete genome sequence of Rhodothermus marinus type strain (R-10).</title>
        <authorList>
            <person name="Nolan M."/>
            <person name="Tindall B.J."/>
            <person name="Pomrenke H."/>
            <person name="Lapidus A."/>
            <person name="Copeland A."/>
            <person name="Glavina Del Rio T."/>
            <person name="Lucas S."/>
            <person name="Chen F."/>
            <person name="Tice H."/>
            <person name="Cheng J.F."/>
            <person name="Saunders E."/>
            <person name="Han C."/>
            <person name="Bruce D."/>
            <person name="Goodwin L."/>
            <person name="Chain P."/>
            <person name="Pitluck S."/>
            <person name="Ovchinikova G."/>
            <person name="Pati A."/>
            <person name="Ivanova N."/>
            <person name="Mavromatis K."/>
            <person name="Chen A."/>
            <person name="Palaniappan K."/>
            <person name="Land M."/>
            <person name="Hauser L."/>
            <person name="Chang Y.J."/>
            <person name="Jeffries C.D."/>
            <person name="Brettin T."/>
            <person name="Goker M."/>
            <person name="Bristow J."/>
            <person name="Eisen J.A."/>
            <person name="Markowitz V."/>
            <person name="Hugenholtz P."/>
            <person name="Kyrpides N.C."/>
            <person name="Klenk H.P."/>
            <person name="Detter J.C."/>
        </authorList>
    </citation>
    <scope>NUCLEOTIDE SEQUENCE [LARGE SCALE GENOMIC DNA]</scope>
    <source>
        <strain evidence="4">ATCC 43812 / DSM 4252 / R-10</strain>
    </source>
</reference>
<dbReference type="Proteomes" id="UP000002221">
    <property type="component" value="Chromosome"/>
</dbReference>
<dbReference type="OrthoDB" id="9816120at2"/>
<keyword evidence="3" id="KW-0413">Isomerase</keyword>
<dbReference type="KEGG" id="rmr:Rmar_1751"/>
<dbReference type="STRING" id="518766.Rmar_1751"/>
<protein>
    <submittedName>
        <fullName evidence="3">PpiC-type peptidyl-prolyl cis-trans isomerase</fullName>
    </submittedName>
</protein>
<proteinExistence type="predicted"/>
<dbReference type="SUPFAM" id="SSF69318">
    <property type="entry name" value="Integrin alpha N-terminal domain"/>
    <property type="match status" value="2"/>
</dbReference>
<evidence type="ECO:0000313" key="3">
    <source>
        <dbReference type="EMBL" id="ACY48635.1"/>
    </source>
</evidence>
<keyword evidence="4" id="KW-1185">Reference proteome</keyword>
<evidence type="ECO:0000259" key="2">
    <source>
        <dbReference type="Pfam" id="PF07593"/>
    </source>
</evidence>
<dbReference type="PROSITE" id="PS51257">
    <property type="entry name" value="PROKAR_LIPOPROTEIN"/>
    <property type="match status" value="1"/>
</dbReference>
<feature type="domain" description="ASPIC/UnbV" evidence="2">
    <location>
        <begin position="658"/>
        <end position="730"/>
    </location>
</feature>
<dbReference type="GO" id="GO:0016853">
    <property type="term" value="F:isomerase activity"/>
    <property type="evidence" value="ECO:0007669"/>
    <property type="project" value="UniProtKB-KW"/>
</dbReference>
<dbReference type="PANTHER" id="PTHR16026:SF0">
    <property type="entry name" value="CARTILAGE ACIDIC PROTEIN 1"/>
    <property type="match status" value="1"/>
</dbReference>
<dbReference type="Pfam" id="PF13517">
    <property type="entry name" value="FG-GAP_3"/>
    <property type="match status" value="3"/>
</dbReference>
<dbReference type="InterPro" id="IPR028994">
    <property type="entry name" value="Integrin_alpha_N"/>
</dbReference>
<name>D0MJH7_RHOM4</name>
<dbReference type="RefSeq" id="WP_012844246.1">
    <property type="nucleotide sequence ID" value="NC_013501.1"/>
</dbReference>
<organism evidence="3 4">
    <name type="scientific">Rhodothermus marinus (strain ATCC 43812 / DSM 4252 / R-10)</name>
    <name type="common">Rhodothermus obamensis</name>
    <dbReference type="NCBI Taxonomy" id="518766"/>
    <lineage>
        <taxon>Bacteria</taxon>
        <taxon>Pseudomonadati</taxon>
        <taxon>Rhodothermota</taxon>
        <taxon>Rhodothermia</taxon>
        <taxon>Rhodothermales</taxon>
        <taxon>Rhodothermaceae</taxon>
        <taxon>Rhodothermus</taxon>
    </lineage>
</organism>
<evidence type="ECO:0000256" key="1">
    <source>
        <dbReference type="ARBA" id="ARBA00022729"/>
    </source>
</evidence>
<dbReference type="EMBL" id="CP001807">
    <property type="protein sequence ID" value="ACY48635.1"/>
    <property type="molecule type" value="Genomic_DNA"/>
</dbReference>
<sequence length="737" mass="80805">MKREALRWKILGMAFVAGLAACRAPEPPATLSGTARMVDTLAAIYRRALADPMAYYLLNSQRAEWWHRQLEQTGSSSLSLRFNYARELLAAGQTEAAIRELQALLARFGTYEGAPETRQLLEALATAYFRLGEQQNCLALPHPEACILPLQGGGIHRRREAVQQAAALWERLLESRPFDFQSRWLLNLAYMAMGRYPDGVPARWRINGLAPAQPVAPSFRNVAMALGVDVVGLAGGVSAEDFNGDGWVDLLVTSYGLNDQVRLFLADGQGGFVDHTEAAGLKGIIGGLNTVHADYDNDGDVDVLILRGAWLGPAGRMPNSLLRNNGDGTFTDVTYEAGLGYACPSQTAAFADFNLDGWIDLFVGCESNWVSAWAVGLGGLPEDQFVEFPCALYVNNGDGTFTDVAPDVGLDLKAMVKGAAWGDVNNDGLPDLYVSVLGGPNHLFVNRGGTDPRNWHFEEAAEQAGVTGPLFSFPVWFFDYNQDGLEDLFVASFDLRYLAETPAEYALEWLGIRRRSEPPALYRNNGDGTFTDVTREAGLDRACFTMSGNYGDLNSDGWPDMYWGTGTPDFRALVPNRLFMGRGETFEDVTLVSGTGHLQKGHGVAMADFDRDGDLDMYVVLGGAFESDVFPNALFENVQSTGNRIQLRLVGRRANRAAIGARIRLVVRTSDGRRRVHYATVSSGGSFGASPLMPWIGLGDAMHIDTLEIRWPTPDGRRDLHFNLEVNRTYVLEEGQR</sequence>
<dbReference type="PANTHER" id="PTHR16026">
    <property type="entry name" value="CARTILAGE ACIDIC PROTEIN 1"/>
    <property type="match status" value="1"/>
</dbReference>
<dbReference type="InterPro" id="IPR027039">
    <property type="entry name" value="Crtac1"/>
</dbReference>
<dbReference type="InterPro" id="IPR011519">
    <property type="entry name" value="UnbV_ASPIC"/>
</dbReference>
<evidence type="ECO:0000313" key="4">
    <source>
        <dbReference type="Proteomes" id="UP000002221"/>
    </source>
</evidence>
<dbReference type="SUPFAM" id="SSF48452">
    <property type="entry name" value="TPR-like"/>
    <property type="match status" value="1"/>
</dbReference>
<dbReference type="Gene3D" id="2.130.10.130">
    <property type="entry name" value="Integrin alpha, N-terminal"/>
    <property type="match status" value="1"/>
</dbReference>
<accession>D0MJH7</accession>